<reference evidence="2 3" key="1">
    <citation type="submission" date="2018-07" db="EMBL/GenBank/DDBJ databases">
        <title>Genomic Encyclopedia of Type Strains, Phase III (KMG-III): the genomes of soil and plant-associated and newly described type strains.</title>
        <authorList>
            <person name="Whitman W."/>
        </authorList>
    </citation>
    <scope>NUCLEOTIDE SEQUENCE [LARGE SCALE GENOMIC DNA]</scope>
    <source>
        <strain evidence="2 3">CECT 8236</strain>
    </source>
</reference>
<dbReference type="OrthoDB" id="2628546at2"/>
<proteinExistence type="predicted"/>
<comment type="caution">
    <text evidence="2">The sequence shown here is derived from an EMBL/GenBank/DDBJ whole genome shotgun (WGS) entry which is preliminary data.</text>
</comment>
<keyword evidence="1" id="KW-1133">Transmembrane helix</keyword>
<organism evidence="2 3">
    <name type="scientific">Cohnella lupini</name>
    <dbReference type="NCBI Taxonomy" id="1294267"/>
    <lineage>
        <taxon>Bacteria</taxon>
        <taxon>Bacillati</taxon>
        <taxon>Bacillota</taxon>
        <taxon>Bacilli</taxon>
        <taxon>Bacillales</taxon>
        <taxon>Paenibacillaceae</taxon>
        <taxon>Cohnella</taxon>
    </lineage>
</organism>
<protein>
    <submittedName>
        <fullName evidence="2">Uncharacterized protein</fullName>
    </submittedName>
</protein>
<feature type="transmembrane region" description="Helical" evidence="1">
    <location>
        <begin position="27"/>
        <end position="49"/>
    </location>
</feature>
<dbReference type="EMBL" id="QRDY01000002">
    <property type="protein sequence ID" value="RED64645.1"/>
    <property type="molecule type" value="Genomic_DNA"/>
</dbReference>
<evidence type="ECO:0000313" key="2">
    <source>
        <dbReference type="EMBL" id="RED64645.1"/>
    </source>
</evidence>
<keyword evidence="1" id="KW-0812">Transmembrane</keyword>
<dbReference type="Proteomes" id="UP000256869">
    <property type="component" value="Unassembled WGS sequence"/>
</dbReference>
<accession>A0A3D9ISJ0</accession>
<dbReference type="RefSeq" id="WP_115991426.1">
    <property type="nucleotide sequence ID" value="NZ_QRDY01000002.1"/>
</dbReference>
<dbReference type="AlphaFoldDB" id="A0A3D9ISJ0"/>
<feature type="transmembrane region" description="Helical" evidence="1">
    <location>
        <begin position="61"/>
        <end position="83"/>
    </location>
</feature>
<sequence length="145" mass="16451">MQQFAVVVKEIRTFLTSFKIVRLLQPYQLHILFGALGLLFLEELLLQFVNSFDGINAMYTIFYDIPLHLIAFYGFYVGAWLTLIGGGIKYLPYGLWGYAFLALFPFESLTLFPIVQAAIYAVGGYFVFRYVQTSIGKSDTTSLNA</sequence>
<evidence type="ECO:0000256" key="1">
    <source>
        <dbReference type="SAM" id="Phobius"/>
    </source>
</evidence>
<keyword evidence="1" id="KW-0472">Membrane</keyword>
<evidence type="ECO:0000313" key="3">
    <source>
        <dbReference type="Proteomes" id="UP000256869"/>
    </source>
</evidence>
<name>A0A3D9ISJ0_9BACL</name>
<gene>
    <name evidence="2" type="ORF">DFP95_10263</name>
</gene>
<keyword evidence="3" id="KW-1185">Reference proteome</keyword>
<feature type="transmembrane region" description="Helical" evidence="1">
    <location>
        <begin position="95"/>
        <end position="128"/>
    </location>
</feature>